<evidence type="ECO:0008006" key="3">
    <source>
        <dbReference type="Google" id="ProtNLM"/>
    </source>
</evidence>
<protein>
    <recommendedName>
        <fullName evidence="3">Methyltransferase FkbM domain-containing protein</fullName>
    </recommendedName>
</protein>
<dbReference type="EMBL" id="JBEDNY010000009">
    <property type="protein sequence ID" value="MEZ3165677.1"/>
    <property type="molecule type" value="Genomic_DNA"/>
</dbReference>
<proteinExistence type="predicted"/>
<dbReference type="AlphaFoldDB" id="A0ABD5M643"/>
<sequence length="246" mass="26755">MGDTVVGTAVRHLYREGPKAFLERLIPFVYNNLIRTRMPVTGRTTVNYNEVEIPTDQHYLDDYVPFAGDRPHYEKVLIEAIIENIREGDNVCIVGGGNGVSAVTTARSVSTAGSITVFEAAKSRTKLIEDTAVLNDVGGIVDVTHSIVGENIDVWGEESGAKITPPSDLPDPDWLVLDCQGSEKQILREITPGPKIIVETHGFLGSWPDEVKSILGDQGYRIISSEPAHGHSKRDGCVVLVAAPVR</sequence>
<dbReference type="RefSeq" id="WP_371163649.1">
    <property type="nucleotide sequence ID" value="NZ_JBEDNY010000009.1"/>
</dbReference>
<dbReference type="InterPro" id="IPR029063">
    <property type="entry name" value="SAM-dependent_MTases_sf"/>
</dbReference>
<dbReference type="SUPFAM" id="SSF53335">
    <property type="entry name" value="S-adenosyl-L-methionine-dependent methyltransferases"/>
    <property type="match status" value="1"/>
</dbReference>
<name>A0ABD5M643_9EURY</name>
<gene>
    <name evidence="1" type="ORF">ABNG04_17780</name>
</gene>
<dbReference type="Proteomes" id="UP001567572">
    <property type="component" value="Unassembled WGS sequence"/>
</dbReference>
<accession>A0ABD5M643</accession>
<comment type="caution">
    <text evidence="1">The sequence shown here is derived from an EMBL/GenBank/DDBJ whole genome shotgun (WGS) entry which is preliminary data.</text>
</comment>
<dbReference type="Gene3D" id="3.40.50.150">
    <property type="entry name" value="Vaccinia Virus protein VP39"/>
    <property type="match status" value="1"/>
</dbReference>
<keyword evidence="2" id="KW-1185">Reference proteome</keyword>
<organism evidence="1 2">
    <name type="scientific">Halorubrum miltondacostae</name>
    <dbReference type="NCBI Taxonomy" id="3076378"/>
    <lineage>
        <taxon>Archaea</taxon>
        <taxon>Methanobacteriati</taxon>
        <taxon>Methanobacteriota</taxon>
        <taxon>Stenosarchaea group</taxon>
        <taxon>Halobacteria</taxon>
        <taxon>Halobacteriales</taxon>
        <taxon>Haloferacaceae</taxon>
        <taxon>Halorubrum</taxon>
    </lineage>
</organism>
<reference evidence="1 2" key="1">
    <citation type="submission" date="2024-06" db="EMBL/GenBank/DDBJ databases">
        <title>Halorubrum miltondacostae sp. nov., a potential PHA producer isolated from an inland solar saltern in Rio Maior, Portugal.</title>
        <authorList>
            <person name="Albuquerque L."/>
            <person name="Viver T."/>
            <person name="Barroso C."/>
            <person name="Claudino R."/>
            <person name="Galvan M."/>
            <person name="Simoes G."/>
            <person name="Lobo Da Cunha A."/>
            <person name="Egas C."/>
        </authorList>
    </citation>
    <scope>NUCLEOTIDE SEQUENCE [LARGE SCALE GENOMIC DNA]</scope>
    <source>
        <strain evidence="1 2">RMP-11</strain>
    </source>
</reference>
<evidence type="ECO:0000313" key="1">
    <source>
        <dbReference type="EMBL" id="MEZ3165677.1"/>
    </source>
</evidence>
<evidence type="ECO:0000313" key="2">
    <source>
        <dbReference type="Proteomes" id="UP001567572"/>
    </source>
</evidence>